<comment type="caution">
    <text evidence="2">The sequence shown here is derived from an EMBL/GenBank/DDBJ whole genome shotgun (WGS) entry which is preliminary data.</text>
</comment>
<keyword evidence="1" id="KW-0472">Membrane</keyword>
<reference evidence="2" key="1">
    <citation type="submission" date="2022-08" db="EMBL/GenBank/DDBJ databases">
        <authorList>
            <person name="Gutierrez-Valencia J."/>
        </authorList>
    </citation>
    <scope>NUCLEOTIDE SEQUENCE</scope>
</reference>
<dbReference type="AlphaFoldDB" id="A0AAV0I3G9"/>
<gene>
    <name evidence="2" type="ORF">LITE_LOCUS7071</name>
</gene>
<dbReference type="Proteomes" id="UP001154282">
    <property type="component" value="Unassembled WGS sequence"/>
</dbReference>
<evidence type="ECO:0000313" key="2">
    <source>
        <dbReference type="EMBL" id="CAI0391238.1"/>
    </source>
</evidence>
<accession>A0AAV0I3G9</accession>
<dbReference type="Gene3D" id="3.60.20.10">
    <property type="entry name" value="Glutamine Phosphoribosylpyrophosphate, subunit 1, domain 1"/>
    <property type="match status" value="2"/>
</dbReference>
<keyword evidence="1" id="KW-0812">Transmembrane</keyword>
<evidence type="ECO:0000313" key="3">
    <source>
        <dbReference type="Proteomes" id="UP001154282"/>
    </source>
</evidence>
<sequence length="174" mass="19502">MGVEKLTASKMMLSDSVHRRTVMAVAGLGADGARIFARAKSEAAKYEKFVILSFLLVPNAAFIILSTLLLKVECKVMFSEPIPLKELVERVPSYVHLYTSIGCVGKGIMALRLEKASKLLKHKHIEKLKLSDMTCREGVLEVAKIIYKVHDEAKDKGFELELSWVCNESERIHQ</sequence>
<feature type="transmembrane region" description="Helical" evidence="1">
    <location>
        <begin position="49"/>
        <end position="70"/>
    </location>
</feature>
<organism evidence="2 3">
    <name type="scientific">Linum tenue</name>
    <dbReference type="NCBI Taxonomy" id="586396"/>
    <lineage>
        <taxon>Eukaryota</taxon>
        <taxon>Viridiplantae</taxon>
        <taxon>Streptophyta</taxon>
        <taxon>Embryophyta</taxon>
        <taxon>Tracheophyta</taxon>
        <taxon>Spermatophyta</taxon>
        <taxon>Magnoliopsida</taxon>
        <taxon>eudicotyledons</taxon>
        <taxon>Gunneridae</taxon>
        <taxon>Pentapetalae</taxon>
        <taxon>rosids</taxon>
        <taxon>fabids</taxon>
        <taxon>Malpighiales</taxon>
        <taxon>Linaceae</taxon>
        <taxon>Linum</taxon>
    </lineage>
</organism>
<keyword evidence="1" id="KW-1133">Transmembrane helix</keyword>
<proteinExistence type="predicted"/>
<dbReference type="SUPFAM" id="SSF56235">
    <property type="entry name" value="N-terminal nucleophile aminohydrolases (Ntn hydrolases)"/>
    <property type="match status" value="1"/>
</dbReference>
<evidence type="ECO:0000256" key="1">
    <source>
        <dbReference type="SAM" id="Phobius"/>
    </source>
</evidence>
<name>A0AAV0I3G9_9ROSI</name>
<keyword evidence="3" id="KW-1185">Reference proteome</keyword>
<protein>
    <submittedName>
        <fullName evidence="2">Uncharacterized protein</fullName>
    </submittedName>
</protein>
<dbReference type="InterPro" id="IPR029055">
    <property type="entry name" value="Ntn_hydrolases_N"/>
</dbReference>
<dbReference type="EMBL" id="CAMGYJ010000003">
    <property type="protein sequence ID" value="CAI0391238.1"/>
    <property type="molecule type" value="Genomic_DNA"/>
</dbReference>